<dbReference type="Proteomes" id="UP000193920">
    <property type="component" value="Unassembled WGS sequence"/>
</dbReference>
<gene>
    <name evidence="2" type="ORF">LY90DRAFT_670827</name>
</gene>
<organism evidence="2 3">
    <name type="scientific">Neocallimastix californiae</name>
    <dbReference type="NCBI Taxonomy" id="1754190"/>
    <lineage>
        <taxon>Eukaryota</taxon>
        <taxon>Fungi</taxon>
        <taxon>Fungi incertae sedis</taxon>
        <taxon>Chytridiomycota</taxon>
        <taxon>Chytridiomycota incertae sedis</taxon>
        <taxon>Neocallimastigomycetes</taxon>
        <taxon>Neocallimastigales</taxon>
        <taxon>Neocallimastigaceae</taxon>
        <taxon>Neocallimastix</taxon>
    </lineage>
</organism>
<dbReference type="InterPro" id="IPR039986">
    <property type="entry name" value="CFAP210"/>
</dbReference>
<reference evidence="2 3" key="1">
    <citation type="submission" date="2016-08" db="EMBL/GenBank/DDBJ databases">
        <title>A Parts List for Fungal Cellulosomes Revealed by Comparative Genomics.</title>
        <authorList>
            <consortium name="DOE Joint Genome Institute"/>
            <person name="Haitjema C.H."/>
            <person name="Gilmore S.P."/>
            <person name="Henske J.K."/>
            <person name="Solomon K.V."/>
            <person name="De Groot R."/>
            <person name="Kuo A."/>
            <person name="Mondo S.J."/>
            <person name="Salamov A.A."/>
            <person name="Labutti K."/>
            <person name="Zhao Z."/>
            <person name="Chiniquy J."/>
            <person name="Barry K."/>
            <person name="Brewer H.M."/>
            <person name="Purvine S.O."/>
            <person name="Wright A.T."/>
            <person name="Boxma B."/>
            <person name="Van Alen T."/>
            <person name="Hackstein J.H."/>
            <person name="Baker S.E."/>
            <person name="Grigoriev I.V."/>
            <person name="O'Malley M.A."/>
        </authorList>
    </citation>
    <scope>NUCLEOTIDE SEQUENCE [LARGE SCALE GENOMIC DNA]</scope>
    <source>
        <strain evidence="2 3">G1</strain>
    </source>
</reference>
<comment type="caution">
    <text evidence="2">The sequence shown here is derived from an EMBL/GenBank/DDBJ whole genome shotgun (WGS) entry which is preliminary data.</text>
</comment>
<sequence>MGTKYNVTDEYDLNEIKLKNILKSIEYYPGDKPELFTVQRTNGPVLDGYEFLRIKNSLSTEDQLKQKIRQNEKEYLHKRSQERIKNWHNTITGQRRMKDEIRKKKLEEQEEQKRKENEIYIENEKRKREETLEKMKQIRIQELDSVKAFNIKLRHFEALKERKLQIENKKLRQRIQEEYDKQIDIHFNEIKKAEAEEDRLKLNEKLKAAKIVDDYNQALREKRKIENALIKQESLKEHERAVQKDLEDKEEEKVEKAKEKEKLKELFKNIKEKEIDNKIKKEKEILIDEQIKKEVEVFLEKKEKQNELRQQREVELRNKNNVNKEKIFELIENDNEKKKKKIEDFQAKWLNVVDNQAKIEEERAKKDAQFKKELYQAYLDKREEKKNKKELKKKQSLELSKLLKEYDECTRKMDQYVQDKKKLEIEKLGELNKILKEEQSERRKKDKEERNSWRQLIKEKQDLDRKYYEDYIKSVANESWTKDNEPLQRYIKGQLNPDVINNSNGSGNRRFMYGNLHLVNTWERLGITEGYKHNDLKLSSEVVGDHDEYLKDVEQKKYVPINYESKDFH</sequence>
<accession>A0A1Y2CRL7</accession>
<protein>
    <recommendedName>
        <fullName evidence="4">Trichohyalin-plectin-homology domain-containing protein</fullName>
    </recommendedName>
</protein>
<dbReference type="OrthoDB" id="331765at2759"/>
<keyword evidence="3" id="KW-1185">Reference proteome</keyword>
<evidence type="ECO:0008006" key="4">
    <source>
        <dbReference type="Google" id="ProtNLM"/>
    </source>
</evidence>
<dbReference type="AlphaFoldDB" id="A0A1Y2CRL7"/>
<keyword evidence="1" id="KW-0175">Coiled coil</keyword>
<evidence type="ECO:0000313" key="3">
    <source>
        <dbReference type="Proteomes" id="UP000193920"/>
    </source>
</evidence>
<feature type="coiled-coil region" evidence="1">
    <location>
        <begin position="375"/>
        <end position="451"/>
    </location>
</feature>
<proteinExistence type="predicted"/>
<evidence type="ECO:0000313" key="2">
    <source>
        <dbReference type="EMBL" id="ORY49651.1"/>
    </source>
</evidence>
<dbReference type="PANTHER" id="PTHR28663:SF1">
    <property type="entry name" value="CILIA- AND FLAGELLA- ASSOCIATED PROTEIN 210"/>
    <property type="match status" value="1"/>
</dbReference>
<evidence type="ECO:0000256" key="1">
    <source>
        <dbReference type="SAM" id="Coils"/>
    </source>
</evidence>
<dbReference type="PANTHER" id="PTHR28663">
    <property type="entry name" value="COILED-COIL DOMAIN-CONTAINING PROTEIN 173"/>
    <property type="match status" value="1"/>
</dbReference>
<feature type="coiled-coil region" evidence="1">
    <location>
        <begin position="54"/>
        <end position="348"/>
    </location>
</feature>
<dbReference type="STRING" id="1754190.A0A1Y2CRL7"/>
<dbReference type="EMBL" id="MCOG01000099">
    <property type="protein sequence ID" value="ORY49651.1"/>
    <property type="molecule type" value="Genomic_DNA"/>
</dbReference>
<name>A0A1Y2CRL7_9FUNG</name>